<dbReference type="EMBL" id="BNJG01000001">
    <property type="protein sequence ID" value="GHO53071.1"/>
    <property type="molecule type" value="Genomic_DNA"/>
</dbReference>
<reference evidence="2 3" key="1">
    <citation type="journal article" date="2021" name="Int. J. Syst. Evol. Microbiol.">
        <title>Reticulibacter mediterranei gen. nov., sp. nov., within the new family Reticulibacteraceae fam. nov., and Ktedonospora formicarum gen. nov., sp. nov., Ktedonobacter robiniae sp. nov., Dictyobacter formicarum sp. nov. and Dictyobacter arantiisoli sp. nov., belonging to the class Ktedonobacteria.</title>
        <authorList>
            <person name="Yabe S."/>
            <person name="Zheng Y."/>
            <person name="Wang C.M."/>
            <person name="Sakai Y."/>
            <person name="Abe K."/>
            <person name="Yokota A."/>
            <person name="Donadio S."/>
            <person name="Cavaletti L."/>
            <person name="Monciardini P."/>
        </authorList>
    </citation>
    <scope>NUCLEOTIDE SEQUENCE [LARGE SCALE GENOMIC DNA]</scope>
    <source>
        <strain evidence="2 3">SOSP1-30</strain>
    </source>
</reference>
<protein>
    <recommendedName>
        <fullName evidence="1">Knr4/Smi1-like domain-containing protein</fullName>
    </recommendedName>
</protein>
<feature type="domain" description="Knr4/Smi1-like" evidence="1">
    <location>
        <begin position="364"/>
        <end position="483"/>
    </location>
</feature>
<dbReference type="InterPro" id="IPR037883">
    <property type="entry name" value="Knr4/Smi1-like_sf"/>
</dbReference>
<dbReference type="Proteomes" id="UP000654345">
    <property type="component" value="Unassembled WGS sequence"/>
</dbReference>
<keyword evidence="3" id="KW-1185">Reference proteome</keyword>
<accession>A0ABQ3UK53</accession>
<dbReference type="SMART" id="SM00860">
    <property type="entry name" value="SMI1_KNR4"/>
    <property type="match status" value="1"/>
</dbReference>
<gene>
    <name evidence="2" type="ORF">KSB_15460</name>
</gene>
<dbReference type="Pfam" id="PF09346">
    <property type="entry name" value="SMI1_KNR4"/>
    <property type="match status" value="1"/>
</dbReference>
<evidence type="ECO:0000259" key="1">
    <source>
        <dbReference type="SMART" id="SM00860"/>
    </source>
</evidence>
<dbReference type="InterPro" id="IPR018958">
    <property type="entry name" value="Knr4/Smi1-like_dom"/>
</dbReference>
<dbReference type="Gene3D" id="3.40.1580.10">
    <property type="entry name" value="SMI1/KNR4-like"/>
    <property type="match status" value="1"/>
</dbReference>
<organism evidence="2 3">
    <name type="scientific">Ktedonobacter robiniae</name>
    <dbReference type="NCBI Taxonomy" id="2778365"/>
    <lineage>
        <taxon>Bacteria</taxon>
        <taxon>Bacillati</taxon>
        <taxon>Chloroflexota</taxon>
        <taxon>Ktedonobacteria</taxon>
        <taxon>Ktedonobacterales</taxon>
        <taxon>Ktedonobacteraceae</taxon>
        <taxon>Ktedonobacter</taxon>
    </lineage>
</organism>
<sequence length="534" mass="61251">MPYLQITIPSGKSEAEAKAILTELRDTFPLRQSQGRSLRMTSYYIVFEQPEHTALTMEQVLWLEQHGYEDQQRSSIYDNERTLYIRFLEDQDQGCRNCNHPFDDAPFGYCSQCHTRDPYKTISFSLQFSPEEHAYISHVARQVWHNSENAYLARILRSLISILSNQTSEQSTHLLATDRFNTSVQTFTRDHPKQSADLQNQSKMEGRLTQIQIILSHREYRAMQELAEQLGVDIHGIVHLSLGIPEIQLAEASLSAATGNIFSCENGFYLKYFEEQATQISPPTQTKEPKVVSVYAADGRAVPMDIFQLIFQCILISRHLPLLEGTIIPILVGLSRTQSGQTHLAWEKEQLSKLNTETIIRNVPCLPEEIIQLEQVIGASLPAAYVEFLAWMGHSSSEFMRHLDCFYPSLIHFQQAAHDLLAKDNSLATLPDDAFVFFFQPEQSFAFFRTSEGDNPPVYAHRQDWRHYPFRQIYYHFSDFLAIQIALHVEHRCVGPFTPVTITQESMDELFILGAKIRNAINQKLALKAEQGEQ</sequence>
<dbReference type="SUPFAM" id="SSF160631">
    <property type="entry name" value="SMI1/KNR4-like"/>
    <property type="match status" value="1"/>
</dbReference>
<proteinExistence type="predicted"/>
<comment type="caution">
    <text evidence="2">The sequence shown here is derived from an EMBL/GenBank/DDBJ whole genome shotgun (WGS) entry which is preliminary data.</text>
</comment>
<evidence type="ECO:0000313" key="3">
    <source>
        <dbReference type="Proteomes" id="UP000654345"/>
    </source>
</evidence>
<evidence type="ECO:0000313" key="2">
    <source>
        <dbReference type="EMBL" id="GHO53071.1"/>
    </source>
</evidence>
<name>A0ABQ3UK53_9CHLR</name>